<dbReference type="GO" id="GO:0005886">
    <property type="term" value="C:plasma membrane"/>
    <property type="evidence" value="ECO:0007669"/>
    <property type="project" value="UniProtKB-SubCell"/>
</dbReference>
<evidence type="ECO:0000256" key="5">
    <source>
        <dbReference type="ARBA" id="ARBA00022500"/>
    </source>
</evidence>
<sequence length="141" mass="15844">MKNNKVLIFITIILLVGAAGLLAYDKLDFGKKEETSGEQSIDDVLKVTVDIGEIATNLLDNRYVKISFMIETDGKNSKEELEKRKFQVQNIIITELSDMKAPDLQGKEGKQGFEETLKSKINEILNEGQVVKVYITSYIIS</sequence>
<comment type="subcellular location">
    <subcellularLocation>
        <location evidence="2">Cell membrane</location>
        <topology evidence="2">Single-pass membrane protein</topology>
    </subcellularLocation>
</comment>
<evidence type="ECO:0000256" key="3">
    <source>
        <dbReference type="ARBA" id="ARBA00008281"/>
    </source>
</evidence>
<keyword evidence="5 10" id="KW-0145">Chemotaxis</keyword>
<keyword evidence="7 10" id="KW-0283">Flagellar rotation</keyword>
<evidence type="ECO:0000256" key="2">
    <source>
        <dbReference type="ARBA" id="ARBA00004162"/>
    </source>
</evidence>
<evidence type="ECO:0000256" key="8">
    <source>
        <dbReference type="ARBA" id="ARBA00022989"/>
    </source>
</evidence>
<dbReference type="OrthoDB" id="2381796at2"/>
<keyword evidence="11" id="KW-0966">Cell projection</keyword>
<evidence type="ECO:0000313" key="11">
    <source>
        <dbReference type="EMBL" id="RST75493.1"/>
    </source>
</evidence>
<dbReference type="GO" id="GO:0006935">
    <property type="term" value="P:chemotaxis"/>
    <property type="evidence" value="ECO:0007669"/>
    <property type="project" value="UniProtKB-KW"/>
</dbReference>
<evidence type="ECO:0000256" key="1">
    <source>
        <dbReference type="ARBA" id="ARBA00002254"/>
    </source>
</evidence>
<keyword evidence="11" id="KW-0282">Flagellum</keyword>
<dbReference type="InterPro" id="IPR005503">
    <property type="entry name" value="FliL"/>
</dbReference>
<name>A0A429Y2L2_9BACI</name>
<dbReference type="RefSeq" id="WP_126050061.1">
    <property type="nucleotide sequence ID" value="NZ_QYTV02000003.1"/>
</dbReference>
<dbReference type="Pfam" id="PF03748">
    <property type="entry name" value="FliL"/>
    <property type="match status" value="1"/>
</dbReference>
<accession>A0A429Y2L2</accession>
<gene>
    <name evidence="11" type="primary">fliL</name>
    <name evidence="11" type="ORF">D4T97_009670</name>
</gene>
<dbReference type="AlphaFoldDB" id="A0A429Y2L2"/>
<dbReference type="GO" id="GO:0071978">
    <property type="term" value="P:bacterial-type flagellum-dependent swarming motility"/>
    <property type="evidence" value="ECO:0007669"/>
    <property type="project" value="TreeGrafter"/>
</dbReference>
<evidence type="ECO:0000256" key="7">
    <source>
        <dbReference type="ARBA" id="ARBA00022779"/>
    </source>
</evidence>
<evidence type="ECO:0000313" key="12">
    <source>
        <dbReference type="Proteomes" id="UP000287156"/>
    </source>
</evidence>
<organism evidence="11 12">
    <name type="scientific">Siminovitchia acidinfaciens</name>
    <dbReference type="NCBI Taxonomy" id="2321395"/>
    <lineage>
        <taxon>Bacteria</taxon>
        <taxon>Bacillati</taxon>
        <taxon>Bacillota</taxon>
        <taxon>Bacilli</taxon>
        <taxon>Bacillales</taxon>
        <taxon>Bacillaceae</taxon>
        <taxon>Siminovitchia</taxon>
    </lineage>
</organism>
<proteinExistence type="inferred from homology"/>
<dbReference type="EMBL" id="QYTV02000003">
    <property type="protein sequence ID" value="RST75493.1"/>
    <property type="molecule type" value="Genomic_DNA"/>
</dbReference>
<dbReference type="Proteomes" id="UP000287156">
    <property type="component" value="Unassembled WGS sequence"/>
</dbReference>
<dbReference type="NCBIfam" id="NF005826">
    <property type="entry name" value="PRK07718.1"/>
    <property type="match status" value="1"/>
</dbReference>
<dbReference type="PANTHER" id="PTHR35091">
    <property type="entry name" value="FLAGELLAR PROTEIN FLIL"/>
    <property type="match status" value="1"/>
</dbReference>
<keyword evidence="8" id="KW-1133">Transmembrane helix</keyword>
<reference evidence="11" key="1">
    <citation type="submission" date="2018-12" db="EMBL/GenBank/DDBJ databases">
        <authorList>
            <person name="Sun L."/>
            <person name="Chen Z."/>
        </authorList>
    </citation>
    <scope>NUCLEOTIDE SEQUENCE [LARGE SCALE GENOMIC DNA]</scope>
    <source>
        <strain evidence="11">3-2-2</strain>
    </source>
</reference>
<keyword evidence="4 10" id="KW-1003">Cell membrane</keyword>
<keyword evidence="12" id="KW-1185">Reference proteome</keyword>
<evidence type="ECO:0000256" key="4">
    <source>
        <dbReference type="ARBA" id="ARBA00022475"/>
    </source>
</evidence>
<comment type="function">
    <text evidence="1 10">Controls the rotational direction of flagella during chemotaxis.</text>
</comment>
<evidence type="ECO:0000256" key="6">
    <source>
        <dbReference type="ARBA" id="ARBA00022692"/>
    </source>
</evidence>
<evidence type="ECO:0000256" key="10">
    <source>
        <dbReference type="RuleBase" id="RU364125"/>
    </source>
</evidence>
<keyword evidence="6" id="KW-0812">Transmembrane</keyword>
<keyword evidence="11" id="KW-0969">Cilium</keyword>
<comment type="caution">
    <text evidence="11">The sequence shown here is derived from an EMBL/GenBank/DDBJ whole genome shotgun (WGS) entry which is preliminary data.</text>
</comment>
<dbReference type="PANTHER" id="PTHR35091:SF2">
    <property type="entry name" value="FLAGELLAR PROTEIN FLIL"/>
    <property type="match status" value="1"/>
</dbReference>
<keyword evidence="9 10" id="KW-0472">Membrane</keyword>
<protein>
    <recommendedName>
        <fullName evidence="10">Flagellar protein FliL</fullName>
    </recommendedName>
</protein>
<evidence type="ECO:0000256" key="9">
    <source>
        <dbReference type="ARBA" id="ARBA00023136"/>
    </source>
</evidence>
<dbReference type="GO" id="GO:0009425">
    <property type="term" value="C:bacterial-type flagellum basal body"/>
    <property type="evidence" value="ECO:0007669"/>
    <property type="project" value="InterPro"/>
</dbReference>
<comment type="similarity">
    <text evidence="3 10">Belongs to the FliL family.</text>
</comment>